<dbReference type="EMBL" id="JAUEDM010000006">
    <property type="protein sequence ID" value="KAK3315225.1"/>
    <property type="molecule type" value="Genomic_DNA"/>
</dbReference>
<protein>
    <submittedName>
        <fullName evidence="3">Uncharacterized protein</fullName>
    </submittedName>
</protein>
<feature type="compositionally biased region" description="Low complexity" evidence="1">
    <location>
        <begin position="188"/>
        <end position="212"/>
    </location>
</feature>
<feature type="region of interest" description="Disordered" evidence="1">
    <location>
        <begin position="251"/>
        <end position="365"/>
    </location>
</feature>
<feature type="compositionally biased region" description="Low complexity" evidence="1">
    <location>
        <begin position="294"/>
        <end position="312"/>
    </location>
</feature>
<keyword evidence="2" id="KW-0472">Membrane</keyword>
<keyword evidence="2" id="KW-0812">Transmembrane</keyword>
<comment type="caution">
    <text evidence="3">The sequence shown here is derived from an EMBL/GenBank/DDBJ whole genome shotgun (WGS) entry which is preliminary data.</text>
</comment>
<feature type="transmembrane region" description="Helical" evidence="2">
    <location>
        <begin position="217"/>
        <end position="243"/>
    </location>
</feature>
<evidence type="ECO:0000313" key="3">
    <source>
        <dbReference type="EMBL" id="KAK3315225.1"/>
    </source>
</evidence>
<reference evidence="3" key="2">
    <citation type="submission" date="2023-06" db="EMBL/GenBank/DDBJ databases">
        <authorList>
            <consortium name="Lawrence Berkeley National Laboratory"/>
            <person name="Haridas S."/>
            <person name="Hensen N."/>
            <person name="Bonometti L."/>
            <person name="Westerberg I."/>
            <person name="Brannstrom I.O."/>
            <person name="Guillou S."/>
            <person name="Cros-Aarteil S."/>
            <person name="Calhoun S."/>
            <person name="Kuo A."/>
            <person name="Mondo S."/>
            <person name="Pangilinan J."/>
            <person name="Riley R."/>
            <person name="Labutti K."/>
            <person name="Andreopoulos B."/>
            <person name="Lipzen A."/>
            <person name="Chen C."/>
            <person name="Yanf M."/>
            <person name="Daum C."/>
            <person name="Ng V."/>
            <person name="Clum A."/>
            <person name="Steindorff A."/>
            <person name="Ohm R."/>
            <person name="Martin F."/>
            <person name="Silar P."/>
            <person name="Natvig D."/>
            <person name="Lalanne C."/>
            <person name="Gautier V."/>
            <person name="Ament-Velasquez S.L."/>
            <person name="Kruys A."/>
            <person name="Hutchinson M.I."/>
            <person name="Powell A.J."/>
            <person name="Barry K."/>
            <person name="Miller A.N."/>
            <person name="Grigoriev I.V."/>
            <person name="Debuchy R."/>
            <person name="Gladieux P."/>
            <person name="Thoren M.H."/>
            <person name="Johannesson H."/>
        </authorList>
    </citation>
    <scope>NUCLEOTIDE SEQUENCE</scope>
    <source>
        <strain evidence="3">CBS 118394</strain>
    </source>
</reference>
<dbReference type="AlphaFoldDB" id="A0AAE0HYI8"/>
<feature type="compositionally biased region" description="Polar residues" evidence="1">
    <location>
        <begin position="326"/>
        <end position="354"/>
    </location>
</feature>
<evidence type="ECO:0000256" key="1">
    <source>
        <dbReference type="SAM" id="MobiDB-lite"/>
    </source>
</evidence>
<name>A0AAE0HYI8_9PEZI</name>
<evidence type="ECO:0000256" key="2">
    <source>
        <dbReference type="SAM" id="Phobius"/>
    </source>
</evidence>
<sequence length="365" mass="38774">MTAIGPLTTTFQAPSSCTTNTPQIYQIWTEKQYQYVQGPLFKQDSDCYPSGYDASPSAYYSPGFCPHGYTAACTSLGPGGGSSATGAVQGDAETALICCPTGPISYNCLGSGSKASLGCTMTFKNAHAVIGVTVVTDGTIGSYTVVTEWEGGFAAQSIQVRFQSTDPVPIQTKGNVISTRSDTSKGASSTTVTTMSTPTLLTPTLAPQSKTDGVSTAAAVGIGVGSAVAALLAVGIIGVFFFLRWRRKRRRPPVPPKESSLYTRHTYQPQPQPRPPYELSEESSPRTNSRRQRLMSMSRRGQQSTRRAATAPPARPAELEAAVPASDTSYRSKASLTDNRSTPDSSNSGWTLRQQRGGVMPTPWI</sequence>
<accession>A0AAE0HYI8</accession>
<evidence type="ECO:0000313" key="4">
    <source>
        <dbReference type="Proteomes" id="UP001283341"/>
    </source>
</evidence>
<dbReference type="Proteomes" id="UP001283341">
    <property type="component" value="Unassembled WGS sequence"/>
</dbReference>
<organism evidence="3 4">
    <name type="scientific">Apodospora peruviana</name>
    <dbReference type="NCBI Taxonomy" id="516989"/>
    <lineage>
        <taxon>Eukaryota</taxon>
        <taxon>Fungi</taxon>
        <taxon>Dikarya</taxon>
        <taxon>Ascomycota</taxon>
        <taxon>Pezizomycotina</taxon>
        <taxon>Sordariomycetes</taxon>
        <taxon>Sordariomycetidae</taxon>
        <taxon>Sordariales</taxon>
        <taxon>Lasiosphaeriaceae</taxon>
        <taxon>Apodospora</taxon>
    </lineage>
</organism>
<keyword evidence="4" id="KW-1185">Reference proteome</keyword>
<feature type="compositionally biased region" description="Polar residues" evidence="1">
    <location>
        <begin position="171"/>
        <end position="187"/>
    </location>
</feature>
<gene>
    <name evidence="3" type="ORF">B0H66DRAFT_606122</name>
</gene>
<reference evidence="3" key="1">
    <citation type="journal article" date="2023" name="Mol. Phylogenet. Evol.">
        <title>Genome-scale phylogeny and comparative genomics of the fungal order Sordariales.</title>
        <authorList>
            <person name="Hensen N."/>
            <person name="Bonometti L."/>
            <person name="Westerberg I."/>
            <person name="Brannstrom I.O."/>
            <person name="Guillou S."/>
            <person name="Cros-Aarteil S."/>
            <person name="Calhoun S."/>
            <person name="Haridas S."/>
            <person name="Kuo A."/>
            <person name="Mondo S."/>
            <person name="Pangilinan J."/>
            <person name="Riley R."/>
            <person name="LaButti K."/>
            <person name="Andreopoulos B."/>
            <person name="Lipzen A."/>
            <person name="Chen C."/>
            <person name="Yan M."/>
            <person name="Daum C."/>
            <person name="Ng V."/>
            <person name="Clum A."/>
            <person name="Steindorff A."/>
            <person name="Ohm R.A."/>
            <person name="Martin F."/>
            <person name="Silar P."/>
            <person name="Natvig D.O."/>
            <person name="Lalanne C."/>
            <person name="Gautier V."/>
            <person name="Ament-Velasquez S.L."/>
            <person name="Kruys A."/>
            <person name="Hutchinson M.I."/>
            <person name="Powell A.J."/>
            <person name="Barry K."/>
            <person name="Miller A.N."/>
            <person name="Grigoriev I.V."/>
            <person name="Debuchy R."/>
            <person name="Gladieux P."/>
            <person name="Hiltunen Thoren M."/>
            <person name="Johannesson H."/>
        </authorList>
    </citation>
    <scope>NUCLEOTIDE SEQUENCE</scope>
    <source>
        <strain evidence="3">CBS 118394</strain>
    </source>
</reference>
<proteinExistence type="predicted"/>
<feature type="region of interest" description="Disordered" evidence="1">
    <location>
        <begin position="171"/>
        <end position="212"/>
    </location>
</feature>
<keyword evidence="2" id="KW-1133">Transmembrane helix</keyword>